<evidence type="ECO:0000313" key="10">
    <source>
        <dbReference type="EMBL" id="KNC34398.1"/>
    </source>
</evidence>
<evidence type="ECO:0000256" key="6">
    <source>
        <dbReference type="ARBA" id="ARBA00022884"/>
    </source>
</evidence>
<evidence type="ECO:0000256" key="8">
    <source>
        <dbReference type="SAM" id="Phobius"/>
    </source>
</evidence>
<keyword evidence="8" id="KW-1133">Transmembrane helix</keyword>
<dbReference type="GO" id="GO:0010468">
    <property type="term" value="P:regulation of gene expression"/>
    <property type="evidence" value="ECO:0007669"/>
    <property type="project" value="UniProtKB-ARBA"/>
</dbReference>
<reference evidence="10 11" key="1">
    <citation type="journal article" date="2015" name="Nat. Commun.">
        <title>Lucilia cuprina genome unlocks parasitic fly biology to underpin future interventions.</title>
        <authorList>
            <person name="Anstead C.A."/>
            <person name="Korhonen P.K."/>
            <person name="Young N.D."/>
            <person name="Hall R.S."/>
            <person name="Jex A.R."/>
            <person name="Murali S.C."/>
            <person name="Hughes D.S."/>
            <person name="Lee S.F."/>
            <person name="Perry T."/>
            <person name="Stroehlein A.J."/>
            <person name="Ansell B.R."/>
            <person name="Breugelmans B."/>
            <person name="Hofmann A."/>
            <person name="Qu J."/>
            <person name="Dugan S."/>
            <person name="Lee S.L."/>
            <person name="Chao H."/>
            <person name="Dinh H."/>
            <person name="Han Y."/>
            <person name="Doddapaneni H.V."/>
            <person name="Worley K.C."/>
            <person name="Muzny D.M."/>
            <person name="Ioannidis P."/>
            <person name="Waterhouse R.M."/>
            <person name="Zdobnov E.M."/>
            <person name="James P.J."/>
            <person name="Bagnall N.H."/>
            <person name="Kotze A.C."/>
            <person name="Gibbs R.A."/>
            <person name="Richards S."/>
            <person name="Batterham P."/>
            <person name="Gasser R.B."/>
        </authorList>
    </citation>
    <scope>NUCLEOTIDE SEQUENCE [LARGE SCALE GENOMIC DNA]</scope>
    <source>
        <strain evidence="10 11">LS</strain>
        <tissue evidence="10">Full body</tissue>
    </source>
</reference>
<dbReference type="GO" id="GO:0071035">
    <property type="term" value="P:nuclear polyadenylation-dependent rRNA catabolic process"/>
    <property type="evidence" value="ECO:0007669"/>
    <property type="project" value="TreeGrafter"/>
</dbReference>
<dbReference type="InterPro" id="IPR004088">
    <property type="entry name" value="KH_dom_type_1"/>
</dbReference>
<dbReference type="GO" id="GO:0005730">
    <property type="term" value="C:nucleolus"/>
    <property type="evidence" value="ECO:0007669"/>
    <property type="project" value="UniProtKB-SubCell"/>
</dbReference>
<dbReference type="Gene3D" id="2.40.50.140">
    <property type="entry name" value="Nucleic acid-binding proteins"/>
    <property type="match status" value="1"/>
</dbReference>
<dbReference type="PANTHER" id="PTHR21321">
    <property type="entry name" value="PNAS-3 RELATED"/>
    <property type="match status" value="1"/>
</dbReference>
<dbReference type="OrthoDB" id="340500at2759"/>
<dbReference type="GO" id="GO:0034475">
    <property type="term" value="P:U4 snRNA 3'-end processing"/>
    <property type="evidence" value="ECO:0007669"/>
    <property type="project" value="TreeGrafter"/>
</dbReference>
<evidence type="ECO:0000259" key="9">
    <source>
        <dbReference type="Pfam" id="PF15985"/>
    </source>
</evidence>
<dbReference type="GO" id="GO:0000176">
    <property type="term" value="C:nuclear exosome (RNase complex)"/>
    <property type="evidence" value="ECO:0007669"/>
    <property type="project" value="TreeGrafter"/>
</dbReference>
<dbReference type="GO" id="GO:0071051">
    <property type="term" value="P:poly(A)-dependent snoRNA 3'-end processing"/>
    <property type="evidence" value="ECO:0007669"/>
    <property type="project" value="TreeGrafter"/>
</dbReference>
<comment type="subcellular location">
    <subcellularLocation>
        <location evidence="1">Nucleus</location>
        <location evidence="1">Nucleolus</location>
    </subcellularLocation>
</comment>
<dbReference type="Pfam" id="PF21262">
    <property type="entry name" value="RRP40_S1"/>
    <property type="match status" value="1"/>
</dbReference>
<dbReference type="SUPFAM" id="SSF54791">
    <property type="entry name" value="Eukaryotic type KH-domain (KH-domain type I)"/>
    <property type="match status" value="1"/>
</dbReference>
<comment type="similarity">
    <text evidence="2">Belongs to the RRP40 family.</text>
</comment>
<keyword evidence="5" id="KW-0271">Exosome</keyword>
<dbReference type="GO" id="GO:0071038">
    <property type="term" value="P:TRAMP-dependent tRNA surveillance pathway"/>
    <property type="evidence" value="ECO:0007669"/>
    <property type="project" value="TreeGrafter"/>
</dbReference>
<dbReference type="CDD" id="cd05790">
    <property type="entry name" value="S1_Rrp40"/>
    <property type="match status" value="1"/>
</dbReference>
<sequence length="279" mass="30514">MFVIPGDKLLPAKQYGPGIENGTALVMGKVLSTKNTTYLENNFASYTAYKNDLVIGTITQRSGDVYRVNLQNYCPTVRLSQLAFENATKKNKPNLNVGDVVYGKVVHVHRDQESEIECFDSKTGKSQGMGQLKGGNIITVRTGFARHLLYNQHPEIEKLGSQVAFEMAIGVNGRIWINSKDLKTVLLNVFADICDDISKSVSDINNVTSIEVVPPKPADIAENMHRSQYKAAARVANESAEAFLAKTPDQDSANAAESQGGIIIILVAITVVLLSYFFV</sequence>
<evidence type="ECO:0000256" key="7">
    <source>
        <dbReference type="ARBA" id="ARBA00030615"/>
    </source>
</evidence>
<organism evidence="10 11">
    <name type="scientific">Lucilia cuprina</name>
    <name type="common">Green bottle fly</name>
    <name type="synonym">Australian sheep blowfly</name>
    <dbReference type="NCBI Taxonomy" id="7375"/>
    <lineage>
        <taxon>Eukaryota</taxon>
        <taxon>Metazoa</taxon>
        <taxon>Ecdysozoa</taxon>
        <taxon>Arthropoda</taxon>
        <taxon>Hexapoda</taxon>
        <taxon>Insecta</taxon>
        <taxon>Pterygota</taxon>
        <taxon>Neoptera</taxon>
        <taxon>Endopterygota</taxon>
        <taxon>Diptera</taxon>
        <taxon>Brachycera</taxon>
        <taxon>Muscomorpha</taxon>
        <taxon>Oestroidea</taxon>
        <taxon>Calliphoridae</taxon>
        <taxon>Luciliinae</taxon>
        <taxon>Lucilia</taxon>
    </lineage>
</organism>
<dbReference type="FunFam" id="2.40.50.140:FF:000127">
    <property type="entry name" value="Exosome complex component RRP40"/>
    <property type="match status" value="1"/>
</dbReference>
<dbReference type="Proteomes" id="UP000037069">
    <property type="component" value="Unassembled WGS sequence"/>
</dbReference>
<accession>A0A0L0CPX6</accession>
<protein>
    <recommendedName>
        <fullName evidence="7">Ribosomal RNA-processing protein 40</fullName>
    </recommendedName>
</protein>
<dbReference type="Pfam" id="PF15985">
    <property type="entry name" value="KH_6"/>
    <property type="match status" value="1"/>
</dbReference>
<dbReference type="InterPro" id="IPR012340">
    <property type="entry name" value="NA-bd_OB-fold"/>
</dbReference>
<dbReference type="SUPFAM" id="SSF50249">
    <property type="entry name" value="Nucleic acid-binding proteins"/>
    <property type="match status" value="1"/>
</dbReference>
<dbReference type="InterPro" id="IPR036612">
    <property type="entry name" value="KH_dom_type_1_sf"/>
</dbReference>
<dbReference type="GO" id="GO:0003723">
    <property type="term" value="F:RNA binding"/>
    <property type="evidence" value="ECO:0007669"/>
    <property type="project" value="UniProtKB-KW"/>
</dbReference>
<dbReference type="EMBL" id="JRES01000071">
    <property type="protein sequence ID" value="KNC34398.1"/>
    <property type="molecule type" value="Genomic_DNA"/>
</dbReference>
<name>A0A0L0CPX6_LUCCU</name>
<dbReference type="InterPro" id="IPR037319">
    <property type="entry name" value="Rrp40_S1"/>
</dbReference>
<dbReference type="InterPro" id="IPR026699">
    <property type="entry name" value="Exosome_RNA_bind1/RRP40/RRP4"/>
</dbReference>
<dbReference type="GO" id="GO:0000467">
    <property type="term" value="P:exonucleolytic trimming to generate mature 3'-end of 5.8S rRNA from tricistronic rRNA transcript (SSU-rRNA, 5.8S rRNA, LSU-rRNA)"/>
    <property type="evidence" value="ECO:0007669"/>
    <property type="project" value="TreeGrafter"/>
</dbReference>
<dbReference type="STRING" id="7375.A0A0L0CPX6"/>
<evidence type="ECO:0000256" key="4">
    <source>
        <dbReference type="ARBA" id="ARBA00022552"/>
    </source>
</evidence>
<keyword evidence="11" id="KW-1185">Reference proteome</keyword>
<keyword evidence="3" id="KW-0963">Cytoplasm</keyword>
<proteinExistence type="inferred from homology"/>
<keyword evidence="8" id="KW-0812">Transmembrane</keyword>
<keyword evidence="6" id="KW-0694">RNA-binding</keyword>
<evidence type="ECO:0000313" key="11">
    <source>
        <dbReference type="Proteomes" id="UP000037069"/>
    </source>
</evidence>
<dbReference type="PANTHER" id="PTHR21321:SF1">
    <property type="entry name" value="EXOSOME COMPLEX COMPONENT RRP40"/>
    <property type="match status" value="1"/>
</dbReference>
<dbReference type="GO" id="GO:0000177">
    <property type="term" value="C:cytoplasmic exosome (RNase complex)"/>
    <property type="evidence" value="ECO:0007669"/>
    <property type="project" value="TreeGrafter"/>
</dbReference>
<dbReference type="Gene3D" id="3.30.1370.10">
    <property type="entry name" value="K Homology domain, type 1"/>
    <property type="match status" value="1"/>
</dbReference>
<gene>
    <name evidence="10" type="ORF">FF38_08348</name>
</gene>
<dbReference type="GO" id="GO:0071034">
    <property type="term" value="P:CUT catabolic process"/>
    <property type="evidence" value="ECO:0007669"/>
    <property type="project" value="TreeGrafter"/>
</dbReference>
<feature type="transmembrane region" description="Helical" evidence="8">
    <location>
        <begin position="260"/>
        <end position="278"/>
    </location>
</feature>
<dbReference type="AlphaFoldDB" id="A0A0L0CPX6"/>
<feature type="domain" description="K Homology" evidence="9">
    <location>
        <begin position="135"/>
        <end position="181"/>
    </location>
</feature>
<evidence type="ECO:0000256" key="5">
    <source>
        <dbReference type="ARBA" id="ARBA00022835"/>
    </source>
</evidence>
<evidence type="ECO:0000256" key="2">
    <source>
        <dbReference type="ARBA" id="ARBA00007841"/>
    </source>
</evidence>
<keyword evidence="8" id="KW-0472">Membrane</keyword>
<comment type="caution">
    <text evidence="10">The sequence shown here is derived from an EMBL/GenBank/DDBJ whole genome shotgun (WGS) entry which is preliminary data.</text>
</comment>
<evidence type="ECO:0000256" key="1">
    <source>
        <dbReference type="ARBA" id="ARBA00004604"/>
    </source>
</evidence>
<keyword evidence="4" id="KW-0698">rRNA processing</keyword>
<evidence type="ECO:0000256" key="3">
    <source>
        <dbReference type="ARBA" id="ARBA00022490"/>
    </source>
</evidence>